<evidence type="ECO:0000256" key="1">
    <source>
        <dbReference type="SAM" id="Phobius"/>
    </source>
</evidence>
<feature type="transmembrane region" description="Helical" evidence="1">
    <location>
        <begin position="38"/>
        <end position="57"/>
    </location>
</feature>
<organism evidence="2 3">
    <name type="scientific">Micromonospora zamorensis</name>
    <dbReference type="NCBI Taxonomy" id="709883"/>
    <lineage>
        <taxon>Bacteria</taxon>
        <taxon>Bacillati</taxon>
        <taxon>Actinomycetota</taxon>
        <taxon>Actinomycetes</taxon>
        <taxon>Micromonosporales</taxon>
        <taxon>Micromonosporaceae</taxon>
        <taxon>Micromonospora</taxon>
    </lineage>
</organism>
<reference evidence="2 3" key="1">
    <citation type="submission" date="2022-10" db="EMBL/GenBank/DDBJ databases">
        <title>The complete genomes of actinobacterial strains from the NBC collection.</title>
        <authorList>
            <person name="Joergensen T.S."/>
            <person name="Alvarez Arevalo M."/>
            <person name="Sterndorff E.B."/>
            <person name="Faurdal D."/>
            <person name="Vuksanovic O."/>
            <person name="Mourched A.-S."/>
            <person name="Charusanti P."/>
            <person name="Shaw S."/>
            <person name="Blin K."/>
            <person name="Weber T."/>
        </authorList>
    </citation>
    <scope>NUCLEOTIDE SEQUENCE [LARGE SCALE GENOMIC DNA]</scope>
    <source>
        <strain evidence="2 3">NBC_00396</strain>
    </source>
</reference>
<sequence length="284" mass="30908">MRDEPTFVEHVRRDLLDVRWPEPQEIRARARHRSQRRIVVSTVVLALAGVSAVAVAAPRTSPPLVQPAASASPTRHEITTDALLQPTDLPQPVDVQLSESGLRESIRLDQLLTYCRTDQGYPDGAPVSLLSRSQTLVQKNAPRAMTENDGLVTQDLFRLTPDGAAQLLSSLDELTAPCREYRSVGPYQVGEASGTAEAVHRWTVTQRDFAGDGAVLLRHDVSQPRDQQTGKPIGDLPRPTSTAVVRVGDLITVLGVGQTGTEPELRRLAEVAARRMCLAANPPC</sequence>
<keyword evidence="1" id="KW-0812">Transmembrane</keyword>
<keyword evidence="3" id="KW-1185">Reference proteome</keyword>
<keyword evidence="1" id="KW-0472">Membrane</keyword>
<proteinExistence type="predicted"/>
<dbReference type="RefSeq" id="WP_328367334.1">
    <property type="nucleotide sequence ID" value="NZ_CP107941.1"/>
</dbReference>
<dbReference type="EMBL" id="CP107941">
    <property type="protein sequence ID" value="WUI80865.1"/>
    <property type="molecule type" value="Genomic_DNA"/>
</dbReference>
<evidence type="ECO:0008006" key="4">
    <source>
        <dbReference type="Google" id="ProtNLM"/>
    </source>
</evidence>
<accession>A0ABZ1PB37</accession>
<gene>
    <name evidence="2" type="ORF">OG375_23420</name>
</gene>
<evidence type="ECO:0000313" key="3">
    <source>
        <dbReference type="Proteomes" id="UP001346877"/>
    </source>
</evidence>
<dbReference type="Proteomes" id="UP001346877">
    <property type="component" value="Chromosome"/>
</dbReference>
<name>A0ABZ1PB37_9ACTN</name>
<protein>
    <recommendedName>
        <fullName evidence="4">PknH-like extracellular domain-containing protein</fullName>
    </recommendedName>
</protein>
<keyword evidence="1" id="KW-1133">Transmembrane helix</keyword>
<evidence type="ECO:0000313" key="2">
    <source>
        <dbReference type="EMBL" id="WUI80865.1"/>
    </source>
</evidence>